<keyword evidence="6" id="KW-1185">Reference proteome</keyword>
<dbReference type="GO" id="GO:0032934">
    <property type="term" value="F:sterol binding"/>
    <property type="evidence" value="ECO:0007669"/>
    <property type="project" value="InterPro"/>
</dbReference>
<evidence type="ECO:0000256" key="1">
    <source>
        <dbReference type="ARBA" id="ARBA00004613"/>
    </source>
</evidence>
<dbReference type="STRING" id="79923.A0A419PVR1"/>
<dbReference type="SMART" id="SM00737">
    <property type="entry name" value="ML"/>
    <property type="match status" value="1"/>
</dbReference>
<accession>A0A419PVR1</accession>
<dbReference type="Gene3D" id="2.60.40.770">
    <property type="match status" value="2"/>
</dbReference>
<dbReference type="AlphaFoldDB" id="A0A419PVR1"/>
<dbReference type="InterPro" id="IPR039670">
    <property type="entry name" value="NPC2-like"/>
</dbReference>
<evidence type="ECO:0000256" key="2">
    <source>
        <dbReference type="ARBA" id="ARBA00006370"/>
    </source>
</evidence>
<dbReference type="Proteomes" id="UP000286415">
    <property type="component" value="Unassembled WGS sequence"/>
</dbReference>
<gene>
    <name evidence="5" type="ORF">CSKR_114193</name>
</gene>
<dbReference type="FunFam" id="2.60.40.770:FF:000001">
    <property type="entry name" value="NPC intracellular cholesterol transporter 2"/>
    <property type="match status" value="2"/>
</dbReference>
<evidence type="ECO:0000313" key="6">
    <source>
        <dbReference type="Proteomes" id="UP000286415"/>
    </source>
</evidence>
<keyword evidence="3" id="KW-0964">Secreted</keyword>
<protein>
    <submittedName>
        <fullName evidence="5">Phosphatidylglycerol/phosphatidylinositol transfer protein</fullName>
    </submittedName>
</protein>
<organism evidence="5 6">
    <name type="scientific">Clonorchis sinensis</name>
    <name type="common">Chinese liver fluke</name>
    <dbReference type="NCBI Taxonomy" id="79923"/>
    <lineage>
        <taxon>Eukaryota</taxon>
        <taxon>Metazoa</taxon>
        <taxon>Spiralia</taxon>
        <taxon>Lophotrochozoa</taxon>
        <taxon>Platyhelminthes</taxon>
        <taxon>Trematoda</taxon>
        <taxon>Digenea</taxon>
        <taxon>Opisthorchiida</taxon>
        <taxon>Opisthorchiata</taxon>
        <taxon>Opisthorchiidae</taxon>
        <taxon>Clonorchis</taxon>
    </lineage>
</organism>
<sequence length="281" mass="31204">MIQSHRCPGLTNSNCTGNVTTRIKYALIERDGQASDSQTTMPLEQTVLLVTTTFVFISARTLTYTDCGSSVPVISVGVHPCSQSPCTLTRGDTTIFRIQFQADENTRSLGQAEVHSIIWGVAVPFALDTPEICGDVQPNCPLRPRDRCTYKKSIYIPPTHSRIKSVKMKPCRLRPCELTKSGKDTIQIVFQADSNSGSPGDSGFYGIFEGTSFPFFVERPKICDNIKPSCPLKPRSWYTYKNSVSTSEAYPNIQLTGRWVLKNTEGKLMVCVQFPIQIVET</sequence>
<name>A0A419PVR1_CLOSI</name>
<dbReference type="GO" id="GO:0015918">
    <property type="term" value="P:sterol transport"/>
    <property type="evidence" value="ECO:0007669"/>
    <property type="project" value="InterPro"/>
</dbReference>
<evidence type="ECO:0000259" key="4">
    <source>
        <dbReference type="SMART" id="SM00737"/>
    </source>
</evidence>
<proteinExistence type="inferred from homology"/>
<reference evidence="5 6" key="1">
    <citation type="journal article" date="2018" name="Biotechnol. Adv.">
        <title>Improved genomic resources and new bioinformatic workflow for the carcinogenic parasite Clonorchis sinensis: Biotechnological implications.</title>
        <authorList>
            <person name="Wang D."/>
            <person name="Korhonen P.K."/>
            <person name="Gasser R.B."/>
            <person name="Young N.D."/>
        </authorList>
    </citation>
    <scope>NUCLEOTIDE SEQUENCE [LARGE SCALE GENOMIC DNA]</scope>
    <source>
        <strain evidence="5">Cs-k2</strain>
    </source>
</reference>
<dbReference type="OrthoDB" id="4937502at2759"/>
<evidence type="ECO:0000313" key="5">
    <source>
        <dbReference type="EMBL" id="KAG5446735.1"/>
    </source>
</evidence>
<reference evidence="5 6" key="2">
    <citation type="journal article" date="2021" name="Genomics">
        <title>High-quality reference genome for Clonorchis sinensis.</title>
        <authorList>
            <person name="Young N.D."/>
            <person name="Stroehlein A.J."/>
            <person name="Kinkar L."/>
            <person name="Wang T."/>
            <person name="Sohn W.M."/>
            <person name="Chang B.C.H."/>
            <person name="Kaur P."/>
            <person name="Weisz D."/>
            <person name="Dudchenko O."/>
            <person name="Aiden E.L."/>
            <person name="Korhonen P.K."/>
            <person name="Gasser R.B."/>
        </authorList>
    </citation>
    <scope>NUCLEOTIDE SEQUENCE [LARGE SCALE GENOMIC DNA]</scope>
    <source>
        <strain evidence="5">Cs-k2</strain>
    </source>
</reference>
<dbReference type="InterPro" id="IPR003172">
    <property type="entry name" value="ML_dom"/>
</dbReference>
<feature type="domain" description="MD-2-related lipid-recognition" evidence="4">
    <location>
        <begin position="64"/>
        <end position="276"/>
    </location>
</feature>
<dbReference type="PANTHER" id="PTHR11306">
    <property type="entry name" value="NIEMANN PICK TYPE C2 PROTEIN NPC2-RELATED"/>
    <property type="match status" value="1"/>
</dbReference>
<evidence type="ECO:0000256" key="3">
    <source>
        <dbReference type="ARBA" id="ARBA00022525"/>
    </source>
</evidence>
<dbReference type="PANTHER" id="PTHR11306:SF68">
    <property type="entry name" value="NPC INTRACELLULAR CHOLESTEROL TRANSPORTER 2"/>
    <property type="match status" value="1"/>
</dbReference>
<comment type="similarity">
    <text evidence="2">Belongs to the NPC2 family.</text>
</comment>
<dbReference type="EMBL" id="NIRI02000056">
    <property type="protein sequence ID" value="KAG5446735.1"/>
    <property type="molecule type" value="Genomic_DNA"/>
</dbReference>
<dbReference type="InterPro" id="IPR014756">
    <property type="entry name" value="Ig_E-set"/>
</dbReference>
<dbReference type="InParanoid" id="A0A419PVR1"/>
<dbReference type="GO" id="GO:0005576">
    <property type="term" value="C:extracellular region"/>
    <property type="evidence" value="ECO:0007669"/>
    <property type="project" value="UniProtKB-SubCell"/>
</dbReference>
<dbReference type="Pfam" id="PF02221">
    <property type="entry name" value="E1_DerP2_DerF2"/>
    <property type="match status" value="1"/>
</dbReference>
<comment type="subcellular location">
    <subcellularLocation>
        <location evidence="1">Secreted</location>
    </subcellularLocation>
</comment>
<comment type="caution">
    <text evidence="5">The sequence shown here is derived from an EMBL/GenBank/DDBJ whole genome shotgun (WGS) entry which is preliminary data.</text>
</comment>
<dbReference type="SUPFAM" id="SSF81296">
    <property type="entry name" value="E set domains"/>
    <property type="match status" value="2"/>
</dbReference>